<comment type="caution">
    <text evidence="3">The sequence shown here is derived from an EMBL/GenBank/DDBJ whole genome shotgun (WGS) entry which is preliminary data.</text>
</comment>
<evidence type="ECO:0000313" key="4">
    <source>
        <dbReference type="Proteomes" id="UP000033647"/>
    </source>
</evidence>
<sequence length="204" mass="23297">MAPKIHQNHYEILSLPETCTAEEVNRRYKVLSMRHHPDKGGDADVMATINHARDVLTDLTLREAFHRATCRPPPRPSFGHSPLERTTFGPAPQSAPPIPKRGAYAPKPHADIERAERHQREPTPPQEDRPLKRAGARRARPAPPPSMRAEAGGVEPCAQPVVEKERDDCWEDLVQDWDFDRQLTEEEKALADPEIQEMWSKWFE</sequence>
<dbReference type="STRING" id="1047168.A0A0F4GAI7"/>
<evidence type="ECO:0000313" key="3">
    <source>
        <dbReference type="EMBL" id="KJX94007.1"/>
    </source>
</evidence>
<evidence type="ECO:0000256" key="1">
    <source>
        <dbReference type="SAM" id="MobiDB-lite"/>
    </source>
</evidence>
<dbReference type="AlphaFoldDB" id="A0A0F4GAI7"/>
<dbReference type="OrthoDB" id="10250354at2759"/>
<proteinExistence type="predicted"/>
<dbReference type="Gene3D" id="1.10.287.110">
    <property type="entry name" value="DnaJ domain"/>
    <property type="match status" value="1"/>
</dbReference>
<dbReference type="SUPFAM" id="SSF46565">
    <property type="entry name" value="Chaperone J-domain"/>
    <property type="match status" value="1"/>
</dbReference>
<feature type="region of interest" description="Disordered" evidence="1">
    <location>
        <begin position="68"/>
        <end position="160"/>
    </location>
</feature>
<keyword evidence="4" id="KW-1185">Reference proteome</keyword>
<reference evidence="3 4" key="1">
    <citation type="submission" date="2015-03" db="EMBL/GenBank/DDBJ databases">
        <title>RNA-seq based gene annotation and comparative genomics of four Zymoseptoria species reveal species-specific pathogenicity related genes and transposable element activity.</title>
        <authorList>
            <person name="Grandaubert J."/>
            <person name="Bhattacharyya A."/>
            <person name="Stukenbrock E.H."/>
        </authorList>
    </citation>
    <scope>NUCLEOTIDE SEQUENCE [LARGE SCALE GENOMIC DNA]</scope>
    <source>
        <strain evidence="3 4">Zb18110</strain>
    </source>
</reference>
<dbReference type="EMBL" id="LAFY01004187">
    <property type="protein sequence ID" value="KJX94007.1"/>
    <property type="molecule type" value="Genomic_DNA"/>
</dbReference>
<dbReference type="Proteomes" id="UP000033647">
    <property type="component" value="Unassembled WGS sequence"/>
</dbReference>
<accession>A0A0F4GAI7</accession>
<protein>
    <recommendedName>
        <fullName evidence="2">J domain-containing protein</fullName>
    </recommendedName>
</protein>
<feature type="domain" description="J" evidence="2">
    <location>
        <begin position="8"/>
        <end position="69"/>
    </location>
</feature>
<dbReference type="CDD" id="cd06257">
    <property type="entry name" value="DnaJ"/>
    <property type="match status" value="1"/>
</dbReference>
<dbReference type="SMART" id="SM00271">
    <property type="entry name" value="DnaJ"/>
    <property type="match status" value="1"/>
</dbReference>
<dbReference type="Pfam" id="PF00226">
    <property type="entry name" value="DnaJ"/>
    <property type="match status" value="1"/>
</dbReference>
<dbReference type="InterPro" id="IPR001623">
    <property type="entry name" value="DnaJ_domain"/>
</dbReference>
<feature type="compositionally biased region" description="Basic and acidic residues" evidence="1">
    <location>
        <begin position="108"/>
        <end position="131"/>
    </location>
</feature>
<gene>
    <name evidence="3" type="ORF">TI39_contig4228g00011</name>
</gene>
<organism evidence="3 4">
    <name type="scientific">Zymoseptoria brevis</name>
    <dbReference type="NCBI Taxonomy" id="1047168"/>
    <lineage>
        <taxon>Eukaryota</taxon>
        <taxon>Fungi</taxon>
        <taxon>Dikarya</taxon>
        <taxon>Ascomycota</taxon>
        <taxon>Pezizomycotina</taxon>
        <taxon>Dothideomycetes</taxon>
        <taxon>Dothideomycetidae</taxon>
        <taxon>Mycosphaerellales</taxon>
        <taxon>Mycosphaerellaceae</taxon>
        <taxon>Zymoseptoria</taxon>
    </lineage>
</organism>
<dbReference type="PANTHER" id="PTHR24074">
    <property type="entry name" value="CO-CHAPERONE PROTEIN DJLA"/>
    <property type="match status" value="1"/>
</dbReference>
<evidence type="ECO:0000259" key="2">
    <source>
        <dbReference type="PROSITE" id="PS50076"/>
    </source>
</evidence>
<dbReference type="PROSITE" id="PS50076">
    <property type="entry name" value="DNAJ_2"/>
    <property type="match status" value="1"/>
</dbReference>
<name>A0A0F4GAI7_9PEZI</name>
<dbReference type="InterPro" id="IPR050817">
    <property type="entry name" value="DjlA_DnaK_co-chaperone"/>
</dbReference>
<dbReference type="InterPro" id="IPR036869">
    <property type="entry name" value="J_dom_sf"/>
</dbReference>